<name>A0A8F9XKJ0_9BACT</name>
<dbReference type="Proteomes" id="UP000825051">
    <property type="component" value="Chromosome"/>
</dbReference>
<dbReference type="InterPro" id="IPR039420">
    <property type="entry name" value="WalR-like"/>
</dbReference>
<keyword evidence="9" id="KW-1185">Reference proteome</keyword>
<dbReference type="SUPFAM" id="SSF46894">
    <property type="entry name" value="C-terminal effector domain of the bipartite response regulators"/>
    <property type="match status" value="1"/>
</dbReference>
<dbReference type="SUPFAM" id="SSF52172">
    <property type="entry name" value="CheY-like"/>
    <property type="match status" value="1"/>
</dbReference>
<evidence type="ECO:0000313" key="9">
    <source>
        <dbReference type="Proteomes" id="UP000825051"/>
    </source>
</evidence>
<feature type="domain" description="HTH luxR-type" evidence="6">
    <location>
        <begin position="145"/>
        <end position="209"/>
    </location>
</feature>
<accession>A0A8F9XKJ0</accession>
<dbReference type="PROSITE" id="PS50043">
    <property type="entry name" value="HTH_LUXR_2"/>
    <property type="match status" value="1"/>
</dbReference>
<evidence type="ECO:0000259" key="7">
    <source>
        <dbReference type="PROSITE" id="PS50110"/>
    </source>
</evidence>
<keyword evidence="4" id="KW-0804">Transcription</keyword>
<dbReference type="SMART" id="SM00421">
    <property type="entry name" value="HTH_LUXR"/>
    <property type="match status" value="1"/>
</dbReference>
<dbReference type="PROSITE" id="PS50110">
    <property type="entry name" value="RESPONSE_REGULATORY"/>
    <property type="match status" value="1"/>
</dbReference>
<gene>
    <name evidence="8" type="ORF">K0B96_13200</name>
</gene>
<feature type="domain" description="Response regulatory" evidence="7">
    <location>
        <begin position="3"/>
        <end position="119"/>
    </location>
</feature>
<evidence type="ECO:0000256" key="2">
    <source>
        <dbReference type="ARBA" id="ARBA00023015"/>
    </source>
</evidence>
<dbReference type="CDD" id="cd06170">
    <property type="entry name" value="LuxR_C_like"/>
    <property type="match status" value="1"/>
</dbReference>
<dbReference type="Pfam" id="PF00196">
    <property type="entry name" value="GerE"/>
    <property type="match status" value="1"/>
</dbReference>
<evidence type="ECO:0000256" key="1">
    <source>
        <dbReference type="ARBA" id="ARBA00022553"/>
    </source>
</evidence>
<dbReference type="AlphaFoldDB" id="A0A8F9XKJ0"/>
<dbReference type="PRINTS" id="PR00038">
    <property type="entry name" value="HTHLUXR"/>
</dbReference>
<dbReference type="InterPro" id="IPR000792">
    <property type="entry name" value="Tscrpt_reg_LuxR_C"/>
</dbReference>
<dbReference type="InterPro" id="IPR016032">
    <property type="entry name" value="Sig_transdc_resp-reg_C-effctor"/>
</dbReference>
<keyword evidence="1 5" id="KW-0597">Phosphoprotein</keyword>
<dbReference type="GO" id="GO:0000160">
    <property type="term" value="P:phosphorelay signal transduction system"/>
    <property type="evidence" value="ECO:0007669"/>
    <property type="project" value="InterPro"/>
</dbReference>
<evidence type="ECO:0000256" key="4">
    <source>
        <dbReference type="ARBA" id="ARBA00023163"/>
    </source>
</evidence>
<dbReference type="InterPro" id="IPR011006">
    <property type="entry name" value="CheY-like_superfamily"/>
</dbReference>
<evidence type="ECO:0000259" key="6">
    <source>
        <dbReference type="PROSITE" id="PS50043"/>
    </source>
</evidence>
<dbReference type="GO" id="GO:0006355">
    <property type="term" value="P:regulation of DNA-templated transcription"/>
    <property type="evidence" value="ECO:0007669"/>
    <property type="project" value="InterPro"/>
</dbReference>
<sequence>MTTVALIEDDPAYRAGLERLVASSGRFTLVASFGSAEAALTELPALAPQIVLSDINLPGLPGPAAVLQLRTLCPATKCVVLTIFDDADHLFSALQAGAVGYLLKTSSPEEILAALDEAVAGGAPMSRPIARRVLASFARPIAPQSGGAGAAITRREEEILDQLARGLAYKEIAAALGISPATVKNHLGRIYEKLAVRSRTEAAVRWLGR</sequence>
<dbReference type="RefSeq" id="WP_220161355.1">
    <property type="nucleotide sequence ID" value="NZ_CP080507.1"/>
</dbReference>
<feature type="modified residue" description="4-aspartylphosphate" evidence="5">
    <location>
        <position position="54"/>
    </location>
</feature>
<dbReference type="PANTHER" id="PTHR43214:SF24">
    <property type="entry name" value="TRANSCRIPTIONAL REGULATORY PROTEIN NARL-RELATED"/>
    <property type="match status" value="1"/>
</dbReference>
<dbReference type="PROSITE" id="PS00622">
    <property type="entry name" value="HTH_LUXR_1"/>
    <property type="match status" value="1"/>
</dbReference>
<organism evidence="8 9">
    <name type="scientific">Horticoccus luteus</name>
    <dbReference type="NCBI Taxonomy" id="2862869"/>
    <lineage>
        <taxon>Bacteria</taxon>
        <taxon>Pseudomonadati</taxon>
        <taxon>Verrucomicrobiota</taxon>
        <taxon>Opitutia</taxon>
        <taxon>Opitutales</taxon>
        <taxon>Opitutaceae</taxon>
        <taxon>Horticoccus</taxon>
    </lineage>
</organism>
<reference evidence="8" key="1">
    <citation type="submission" date="2021-08" db="EMBL/GenBank/DDBJ databases">
        <title>Genome of a novel bacterium of the phylum Verrucomicrobia, Oleiharenicola sp. KSB-15.</title>
        <authorList>
            <person name="Chung J.-H."/>
            <person name="Ahn J.-H."/>
            <person name="Yoon Y."/>
            <person name="Kim D.-Y."/>
            <person name="An S.-H."/>
            <person name="Park I."/>
            <person name="Yeon J."/>
        </authorList>
    </citation>
    <scope>NUCLEOTIDE SEQUENCE</scope>
    <source>
        <strain evidence="8">KSB-15</strain>
    </source>
</reference>
<evidence type="ECO:0000256" key="3">
    <source>
        <dbReference type="ARBA" id="ARBA00023125"/>
    </source>
</evidence>
<dbReference type="KEGG" id="ole:K0B96_13200"/>
<dbReference type="GO" id="GO:0003677">
    <property type="term" value="F:DNA binding"/>
    <property type="evidence" value="ECO:0007669"/>
    <property type="project" value="UniProtKB-KW"/>
</dbReference>
<dbReference type="CDD" id="cd17535">
    <property type="entry name" value="REC_NarL-like"/>
    <property type="match status" value="1"/>
</dbReference>
<dbReference type="EMBL" id="CP080507">
    <property type="protein sequence ID" value="QYM78251.1"/>
    <property type="molecule type" value="Genomic_DNA"/>
</dbReference>
<protein>
    <submittedName>
        <fullName evidence="8">Response regulator transcription factor</fullName>
    </submittedName>
</protein>
<dbReference type="SMART" id="SM00448">
    <property type="entry name" value="REC"/>
    <property type="match status" value="1"/>
</dbReference>
<dbReference type="PANTHER" id="PTHR43214">
    <property type="entry name" value="TWO-COMPONENT RESPONSE REGULATOR"/>
    <property type="match status" value="1"/>
</dbReference>
<dbReference type="InterPro" id="IPR058245">
    <property type="entry name" value="NreC/VraR/RcsB-like_REC"/>
</dbReference>
<dbReference type="Gene3D" id="3.40.50.2300">
    <property type="match status" value="1"/>
</dbReference>
<proteinExistence type="predicted"/>
<dbReference type="Pfam" id="PF00072">
    <property type="entry name" value="Response_reg"/>
    <property type="match status" value="1"/>
</dbReference>
<dbReference type="InterPro" id="IPR001789">
    <property type="entry name" value="Sig_transdc_resp-reg_receiver"/>
</dbReference>
<keyword evidence="2" id="KW-0805">Transcription regulation</keyword>
<keyword evidence="3" id="KW-0238">DNA-binding</keyword>
<evidence type="ECO:0000313" key="8">
    <source>
        <dbReference type="EMBL" id="QYM78251.1"/>
    </source>
</evidence>
<evidence type="ECO:0000256" key="5">
    <source>
        <dbReference type="PROSITE-ProRule" id="PRU00169"/>
    </source>
</evidence>